<dbReference type="InterPro" id="IPR023393">
    <property type="entry name" value="START-like_dom_sf"/>
</dbReference>
<sequence length="157" mass="17629">MNEQNHTIIIERTFSHPKAALWRAITQANAISAWFGPAGFSTRIEEHDFRAGGAYHYVMIGPDGKEYPSVGRFIEIIENEKLVATDEFGEGFEYDKPLPSQMVTTYTFSDHPNGSTLTISVSHPTEADRQKHIDMGVIDGWNSSLDCLEDHLSRKDA</sequence>
<evidence type="ECO:0000313" key="3">
    <source>
        <dbReference type="EMBL" id="MEX6632239.1"/>
    </source>
</evidence>
<accession>A0ABV3Z0C0</accession>
<dbReference type="Proteomes" id="UP001560685">
    <property type="component" value="Unassembled WGS sequence"/>
</dbReference>
<comment type="similarity">
    <text evidence="1">Belongs to the AHA1 family.</text>
</comment>
<organism evidence="3 4">
    <name type="scientific">Hyphococcus lacteus</name>
    <dbReference type="NCBI Taxonomy" id="3143536"/>
    <lineage>
        <taxon>Bacteria</taxon>
        <taxon>Pseudomonadati</taxon>
        <taxon>Pseudomonadota</taxon>
        <taxon>Alphaproteobacteria</taxon>
        <taxon>Parvularculales</taxon>
        <taxon>Parvularculaceae</taxon>
        <taxon>Hyphococcus</taxon>
    </lineage>
</organism>
<proteinExistence type="inferred from homology"/>
<dbReference type="EMBL" id="JBEHZE010000001">
    <property type="protein sequence ID" value="MEX6632239.1"/>
    <property type="molecule type" value="Genomic_DNA"/>
</dbReference>
<protein>
    <submittedName>
        <fullName evidence="3">SRPBCC domain-containing protein</fullName>
    </submittedName>
</protein>
<feature type="domain" description="Activator of Hsp90 ATPase homologue 1/2-like C-terminal" evidence="2">
    <location>
        <begin position="16"/>
        <end position="152"/>
    </location>
</feature>
<dbReference type="Pfam" id="PF08327">
    <property type="entry name" value="AHSA1"/>
    <property type="match status" value="1"/>
</dbReference>
<reference evidence="3 4" key="1">
    <citation type="submission" date="2024-05" db="EMBL/GenBank/DDBJ databases">
        <title>Three bacterial strains, DH-69, EH-24, and ECK-19 isolated from coastal sediments.</title>
        <authorList>
            <person name="Ye Y.-Q."/>
            <person name="Du Z.-J."/>
        </authorList>
    </citation>
    <scope>NUCLEOTIDE SEQUENCE [LARGE SCALE GENOMIC DNA]</scope>
    <source>
        <strain evidence="3 4">ECK-19</strain>
    </source>
</reference>
<comment type="caution">
    <text evidence="3">The sequence shown here is derived from an EMBL/GenBank/DDBJ whole genome shotgun (WGS) entry which is preliminary data.</text>
</comment>
<dbReference type="InterPro" id="IPR013538">
    <property type="entry name" value="ASHA1/2-like_C"/>
</dbReference>
<keyword evidence="4" id="KW-1185">Reference proteome</keyword>
<dbReference type="SUPFAM" id="SSF55961">
    <property type="entry name" value="Bet v1-like"/>
    <property type="match status" value="1"/>
</dbReference>
<evidence type="ECO:0000259" key="2">
    <source>
        <dbReference type="Pfam" id="PF08327"/>
    </source>
</evidence>
<dbReference type="RefSeq" id="WP_369312119.1">
    <property type="nucleotide sequence ID" value="NZ_JBEHZE010000001.1"/>
</dbReference>
<name>A0ABV3Z0C0_9PROT</name>
<dbReference type="Gene3D" id="3.30.530.20">
    <property type="match status" value="1"/>
</dbReference>
<evidence type="ECO:0000313" key="4">
    <source>
        <dbReference type="Proteomes" id="UP001560685"/>
    </source>
</evidence>
<gene>
    <name evidence="3" type="ORF">ABFZ84_01640</name>
</gene>
<evidence type="ECO:0000256" key="1">
    <source>
        <dbReference type="ARBA" id="ARBA00006817"/>
    </source>
</evidence>